<gene>
    <name evidence="2" type="ORF">RFI_32163</name>
</gene>
<dbReference type="EMBL" id="ASPP01028375">
    <property type="protein sequence ID" value="ETO05233.1"/>
    <property type="molecule type" value="Genomic_DNA"/>
</dbReference>
<dbReference type="GO" id="GO:0016874">
    <property type="term" value="F:ligase activity"/>
    <property type="evidence" value="ECO:0007669"/>
    <property type="project" value="UniProtKB-KW"/>
</dbReference>
<dbReference type="Proteomes" id="UP000023152">
    <property type="component" value="Unassembled WGS sequence"/>
</dbReference>
<evidence type="ECO:0000256" key="1">
    <source>
        <dbReference type="SAM" id="MobiDB-lite"/>
    </source>
</evidence>
<protein>
    <submittedName>
        <fullName evidence="2">DNA ligase I</fullName>
    </submittedName>
</protein>
<feature type="region of interest" description="Disordered" evidence="1">
    <location>
        <begin position="17"/>
        <end position="62"/>
    </location>
</feature>
<feature type="compositionally biased region" description="Basic and acidic residues" evidence="1">
    <location>
        <begin position="582"/>
        <end position="604"/>
    </location>
</feature>
<proteinExistence type="predicted"/>
<feature type="compositionally biased region" description="Low complexity" evidence="1">
    <location>
        <begin position="559"/>
        <end position="570"/>
    </location>
</feature>
<feature type="compositionally biased region" description="Basic and acidic residues" evidence="1">
    <location>
        <begin position="461"/>
        <end position="486"/>
    </location>
</feature>
<feature type="compositionally biased region" description="Acidic residues" evidence="1">
    <location>
        <begin position="605"/>
        <end position="624"/>
    </location>
</feature>
<dbReference type="AlphaFoldDB" id="X6LTG8"/>
<reference evidence="2 3" key="1">
    <citation type="journal article" date="2013" name="Curr. Biol.">
        <title>The Genome of the Foraminiferan Reticulomyxa filosa.</title>
        <authorList>
            <person name="Glockner G."/>
            <person name="Hulsmann N."/>
            <person name="Schleicher M."/>
            <person name="Noegel A.A."/>
            <person name="Eichinger L."/>
            <person name="Gallinger C."/>
            <person name="Pawlowski J."/>
            <person name="Sierra R."/>
            <person name="Euteneuer U."/>
            <person name="Pillet L."/>
            <person name="Moustafa A."/>
            <person name="Platzer M."/>
            <person name="Groth M."/>
            <person name="Szafranski K."/>
            <person name="Schliwa M."/>
        </authorList>
    </citation>
    <scope>NUCLEOTIDE SEQUENCE [LARGE SCALE GENOMIC DNA]</scope>
</reference>
<feature type="region of interest" description="Disordered" evidence="1">
    <location>
        <begin position="437"/>
        <end position="536"/>
    </location>
</feature>
<feature type="region of interest" description="Disordered" evidence="1">
    <location>
        <begin position="552"/>
        <end position="673"/>
    </location>
</feature>
<feature type="compositionally biased region" description="Basic and acidic residues" evidence="1">
    <location>
        <begin position="527"/>
        <end position="536"/>
    </location>
</feature>
<evidence type="ECO:0000313" key="3">
    <source>
        <dbReference type="Proteomes" id="UP000023152"/>
    </source>
</evidence>
<keyword evidence="3" id="KW-1185">Reference proteome</keyword>
<feature type="compositionally biased region" description="Polar residues" evidence="1">
    <location>
        <begin position="650"/>
        <end position="659"/>
    </location>
</feature>
<feature type="compositionally biased region" description="Basic residues" evidence="1">
    <location>
        <begin position="636"/>
        <end position="645"/>
    </location>
</feature>
<organism evidence="2 3">
    <name type="scientific">Reticulomyxa filosa</name>
    <dbReference type="NCBI Taxonomy" id="46433"/>
    <lineage>
        <taxon>Eukaryota</taxon>
        <taxon>Sar</taxon>
        <taxon>Rhizaria</taxon>
        <taxon>Retaria</taxon>
        <taxon>Foraminifera</taxon>
        <taxon>Monothalamids</taxon>
        <taxon>Reticulomyxidae</taxon>
        <taxon>Reticulomyxa</taxon>
    </lineage>
</organism>
<comment type="caution">
    <text evidence="2">The sequence shown here is derived from an EMBL/GenBank/DDBJ whole genome shotgun (WGS) entry which is preliminary data.</text>
</comment>
<name>X6LTG8_RETFI</name>
<feature type="compositionally biased region" description="Basic residues" evidence="1">
    <location>
        <begin position="447"/>
        <end position="456"/>
    </location>
</feature>
<keyword evidence="2" id="KW-0436">Ligase</keyword>
<evidence type="ECO:0000313" key="2">
    <source>
        <dbReference type="EMBL" id="ETO05233.1"/>
    </source>
</evidence>
<accession>X6LTG8</accession>
<sequence length="840" mass="96079">MITTNEREEYLIDILDPKKEKSETNVLSQFPKFHISGDDSSSSLPRSPPPPHFPLSTERGRSRLDEEAKMPHPELDDIPFENDDKSFPNTFSKLLERLDKFRTDLNHDGTVPFNSTLPQPAKDSTMEMDHAAELDKPLIPANRLRRSKTKKNLPCSNTTNQLVSAEMPRDHPQLYWFALFATQSLYTYFLTFSYRIQQPHRSVENFAHAKGIKAANHPIKNVKSIYVGSNKGNSVANQFDLKNFMLLPFPNPVNRHQRTSNSNITITTSSNNREYGQAKEQLSLLSPYSNTTISSENVSSKVGQILHSLNEAIPILVPYQQLTEVEYASYLPSGYPVMPKQNIEQTVQTSTKQTQTNQRKSALSIASGKDEHQQKVMNDIKAAEKKQEVYPMLPHYYLDSSNSSTPFVISKQMLTNSNKRNPIDVLNYDENVMSEFVAQKNNGEKQTKKKKKKKKSPATATEKKEDEKSKVNEYEEEAQIKQHNPEKIVQSLQSLENEHQRASANIPSPVHLTNDETKVKGNKNSRKQKDEQKRECHSLKTKFSLYKKIKLAKKEKATHSLTTTPSSLPSYVIETSNPSRTVVDETDKPQSTKVDSVDVDVKNEEDGDENEEEKEDEDADDDKGTEEKHGTALNSNKKKKMKNKIRVGSEKNSVGSQDNPWKLSVEDDQSSTKIENEMTPPLLLSGTMINELIQIATISPVPVWSKNRFKMHVKELKRHDKEYKACCNICRVLWDSLPSKQFYKTDVSLTTQHKKNQTEANEVIDTSCAQRLFRIAQTRFKEHKNQEADVPLFFQLPNVSEYCILCIIDAFYLYHEHGQCYVPRQYCIPVYLIRRKESAV</sequence>